<organism evidence="1 2">
    <name type="scientific">Brochothrix campestris FSL F6-1037</name>
    <dbReference type="NCBI Taxonomy" id="1265861"/>
    <lineage>
        <taxon>Bacteria</taxon>
        <taxon>Bacillati</taxon>
        <taxon>Bacillota</taxon>
        <taxon>Bacilli</taxon>
        <taxon>Bacillales</taxon>
        <taxon>Listeriaceae</taxon>
        <taxon>Brochothrix</taxon>
    </lineage>
</organism>
<dbReference type="Proteomes" id="UP000019243">
    <property type="component" value="Unassembled WGS sequence"/>
</dbReference>
<protein>
    <submittedName>
        <fullName evidence="1">Uncharacterized protein</fullName>
    </submittedName>
</protein>
<evidence type="ECO:0000313" key="2">
    <source>
        <dbReference type="Proteomes" id="UP000019243"/>
    </source>
</evidence>
<gene>
    <name evidence="1" type="ORF">BCAMP_01105</name>
</gene>
<name>W7D1Z6_9LIST</name>
<reference evidence="1 2" key="1">
    <citation type="submission" date="2012-12" db="EMBL/GenBank/DDBJ databases">
        <title>Novel taxa of Listeriaceae from agricultural environments in the United States.</title>
        <authorList>
            <person name="den Bakker H.C."/>
            <person name="Allred A."/>
            <person name="Warchocki S."/>
            <person name="Wright E.M."/>
            <person name="Burrell A."/>
            <person name="Nightingale K.K."/>
            <person name="Kephart D."/>
            <person name="Wiedmann M."/>
        </authorList>
    </citation>
    <scope>NUCLEOTIDE SEQUENCE [LARGE SCALE GENOMIC DNA]</scope>
    <source>
        <strain evidence="1 2">FSL F6-1037</strain>
    </source>
</reference>
<comment type="caution">
    <text evidence="1">The sequence shown here is derived from an EMBL/GenBank/DDBJ whole genome shotgun (WGS) entry which is preliminary data.</text>
</comment>
<dbReference type="EMBL" id="AODH01000004">
    <property type="protein sequence ID" value="EUJ41966.1"/>
    <property type="molecule type" value="Genomic_DNA"/>
</dbReference>
<dbReference type="RefSeq" id="WP_035312974.1">
    <property type="nucleotide sequence ID" value="NZ_AODH01000004.1"/>
</dbReference>
<sequence length="99" mass="11054">MNEVDDIQKEIVKMMSTSGLDVKERAAVLTSVMYVHLNFESSKAILNPLGIKTNTLTVEAVTSIQQLLTLQYMETEHSKQQVDKVIAESEDAIANSERL</sequence>
<keyword evidence="2" id="KW-1185">Reference proteome</keyword>
<dbReference type="AlphaFoldDB" id="W7D1Z6"/>
<proteinExistence type="predicted"/>
<accession>W7D1Z6</accession>
<evidence type="ECO:0000313" key="1">
    <source>
        <dbReference type="EMBL" id="EUJ41966.1"/>
    </source>
</evidence>
<dbReference type="STRING" id="1265861.BCAMP_01105"/>